<evidence type="ECO:0000256" key="2">
    <source>
        <dbReference type="ARBA" id="ARBA00022670"/>
    </source>
</evidence>
<proteinExistence type="inferred from homology"/>
<name>A0A2Z6PB64_TRISU</name>
<keyword evidence="2" id="KW-0645">Protease</keyword>
<keyword evidence="7" id="KW-1185">Reference proteome</keyword>
<dbReference type="Gene3D" id="3.40.50.1820">
    <property type="entry name" value="alpha/beta hydrolase"/>
    <property type="match status" value="1"/>
</dbReference>
<keyword evidence="3" id="KW-0732">Signal</keyword>
<protein>
    <recommendedName>
        <fullName evidence="8">Serine carboxypeptidase S28 family protein</fullName>
    </recommendedName>
</protein>
<sequence length="157" mass="17568">MALADYAAVLIHIKKTLHAERSPVVVFGGSYSGMLAAWFRLKYSHLAIGALASSAPILFIEDMIQPNAYVDVVSRDYVEASASCYETIRNSWSEIEKIVSRSNGLLTLSEKFNTCKLLNHSDELSDFLEGMYMDAAQYNMPPYYPVNEICYAFDQAS</sequence>
<keyword evidence="4" id="KW-0378">Hydrolase</keyword>
<gene>
    <name evidence="6" type="ORF">TSUD_100120</name>
</gene>
<dbReference type="Proteomes" id="UP000242715">
    <property type="component" value="Unassembled WGS sequence"/>
</dbReference>
<dbReference type="PANTHER" id="PTHR11010">
    <property type="entry name" value="PROTEASE S28 PRO-X CARBOXYPEPTIDASE-RELATED"/>
    <property type="match status" value="1"/>
</dbReference>
<evidence type="ECO:0000256" key="5">
    <source>
        <dbReference type="ARBA" id="ARBA00023180"/>
    </source>
</evidence>
<dbReference type="AlphaFoldDB" id="A0A2Z6PB64"/>
<dbReference type="InterPro" id="IPR042269">
    <property type="entry name" value="Ser_carbopepase_S28_SKS"/>
</dbReference>
<dbReference type="GO" id="GO:0070008">
    <property type="term" value="F:serine-type exopeptidase activity"/>
    <property type="evidence" value="ECO:0007669"/>
    <property type="project" value="InterPro"/>
</dbReference>
<dbReference type="EMBL" id="DF974162">
    <property type="protein sequence ID" value="GAU45935.1"/>
    <property type="molecule type" value="Genomic_DNA"/>
</dbReference>
<dbReference type="GO" id="GO:0008239">
    <property type="term" value="F:dipeptidyl-peptidase activity"/>
    <property type="evidence" value="ECO:0007669"/>
    <property type="project" value="TreeGrafter"/>
</dbReference>
<keyword evidence="5" id="KW-0325">Glycoprotein</keyword>
<dbReference type="GO" id="GO:0006508">
    <property type="term" value="P:proteolysis"/>
    <property type="evidence" value="ECO:0007669"/>
    <property type="project" value="UniProtKB-KW"/>
</dbReference>
<reference evidence="7" key="1">
    <citation type="journal article" date="2017" name="Front. Plant Sci.">
        <title>Climate Clever Clovers: New Paradigm to Reduce the Environmental Footprint of Ruminants by Breeding Low Methanogenic Forages Utilizing Haplotype Variation.</title>
        <authorList>
            <person name="Kaur P."/>
            <person name="Appels R."/>
            <person name="Bayer P.E."/>
            <person name="Keeble-Gagnere G."/>
            <person name="Wang J."/>
            <person name="Hirakawa H."/>
            <person name="Shirasawa K."/>
            <person name="Vercoe P."/>
            <person name="Stefanova K."/>
            <person name="Durmic Z."/>
            <person name="Nichols P."/>
            <person name="Revell C."/>
            <person name="Isobe S.N."/>
            <person name="Edwards D."/>
            <person name="Erskine W."/>
        </authorList>
    </citation>
    <scope>NUCLEOTIDE SEQUENCE [LARGE SCALE GENOMIC DNA]</scope>
    <source>
        <strain evidence="7">cv. Daliak</strain>
    </source>
</reference>
<dbReference type="Gene3D" id="1.20.120.980">
    <property type="entry name" value="Serine carboxypeptidase S28, SKS domain"/>
    <property type="match status" value="1"/>
</dbReference>
<dbReference type="InterPro" id="IPR008758">
    <property type="entry name" value="Peptidase_S28"/>
</dbReference>
<evidence type="ECO:0000313" key="7">
    <source>
        <dbReference type="Proteomes" id="UP000242715"/>
    </source>
</evidence>
<evidence type="ECO:0008006" key="8">
    <source>
        <dbReference type="Google" id="ProtNLM"/>
    </source>
</evidence>
<dbReference type="SUPFAM" id="SSF53474">
    <property type="entry name" value="alpha/beta-Hydrolases"/>
    <property type="match status" value="1"/>
</dbReference>
<evidence type="ECO:0000313" key="6">
    <source>
        <dbReference type="EMBL" id="GAU45935.1"/>
    </source>
</evidence>
<evidence type="ECO:0000256" key="3">
    <source>
        <dbReference type="ARBA" id="ARBA00022729"/>
    </source>
</evidence>
<organism evidence="6 7">
    <name type="scientific">Trifolium subterraneum</name>
    <name type="common">Subterranean clover</name>
    <dbReference type="NCBI Taxonomy" id="3900"/>
    <lineage>
        <taxon>Eukaryota</taxon>
        <taxon>Viridiplantae</taxon>
        <taxon>Streptophyta</taxon>
        <taxon>Embryophyta</taxon>
        <taxon>Tracheophyta</taxon>
        <taxon>Spermatophyta</taxon>
        <taxon>Magnoliopsida</taxon>
        <taxon>eudicotyledons</taxon>
        <taxon>Gunneridae</taxon>
        <taxon>Pentapetalae</taxon>
        <taxon>rosids</taxon>
        <taxon>fabids</taxon>
        <taxon>Fabales</taxon>
        <taxon>Fabaceae</taxon>
        <taxon>Papilionoideae</taxon>
        <taxon>50 kb inversion clade</taxon>
        <taxon>NPAAA clade</taxon>
        <taxon>Hologalegina</taxon>
        <taxon>IRL clade</taxon>
        <taxon>Trifolieae</taxon>
        <taxon>Trifolium</taxon>
    </lineage>
</organism>
<dbReference type="Pfam" id="PF05577">
    <property type="entry name" value="Peptidase_S28"/>
    <property type="match status" value="1"/>
</dbReference>
<evidence type="ECO:0000256" key="4">
    <source>
        <dbReference type="ARBA" id="ARBA00022801"/>
    </source>
</evidence>
<dbReference type="PANTHER" id="PTHR11010:SF96">
    <property type="entry name" value="LYSOSOMAL PRO-X CARBOXYPEPTIDASE-LIKE ISOFORM X1"/>
    <property type="match status" value="1"/>
</dbReference>
<comment type="similarity">
    <text evidence="1">Belongs to the peptidase S28 family.</text>
</comment>
<evidence type="ECO:0000256" key="1">
    <source>
        <dbReference type="ARBA" id="ARBA00011079"/>
    </source>
</evidence>
<dbReference type="InterPro" id="IPR029058">
    <property type="entry name" value="AB_hydrolase_fold"/>
</dbReference>
<dbReference type="OrthoDB" id="2130629at2759"/>
<accession>A0A2Z6PB64</accession>